<protein>
    <submittedName>
        <fullName evidence="2">Uncharacterized protein</fullName>
    </submittedName>
</protein>
<comment type="caution">
    <text evidence="2">The sequence shown here is derived from an EMBL/GenBank/DDBJ whole genome shotgun (WGS) entry which is preliminary data.</text>
</comment>
<proteinExistence type="predicted"/>
<feature type="transmembrane region" description="Helical" evidence="1">
    <location>
        <begin position="20"/>
        <end position="40"/>
    </location>
</feature>
<dbReference type="RefSeq" id="WP_379003889.1">
    <property type="nucleotide sequence ID" value="NZ_JBHSNE010000124.1"/>
</dbReference>
<dbReference type="Proteomes" id="UP001055125">
    <property type="component" value="Unassembled WGS sequence"/>
</dbReference>
<sequence length="41" mass="4065">MNSNEEAKTLISGPNLGQASVGFALSLVTLVSCVVALGMAA</sequence>
<evidence type="ECO:0000313" key="2">
    <source>
        <dbReference type="EMBL" id="GJD97631.1"/>
    </source>
</evidence>
<dbReference type="EMBL" id="BPQP01000097">
    <property type="protein sequence ID" value="GJD97631.1"/>
    <property type="molecule type" value="Genomic_DNA"/>
</dbReference>
<organism evidence="2 3">
    <name type="scientific">Methylobacterium iners</name>
    <dbReference type="NCBI Taxonomy" id="418707"/>
    <lineage>
        <taxon>Bacteria</taxon>
        <taxon>Pseudomonadati</taxon>
        <taxon>Pseudomonadota</taxon>
        <taxon>Alphaproteobacteria</taxon>
        <taxon>Hyphomicrobiales</taxon>
        <taxon>Methylobacteriaceae</taxon>
        <taxon>Methylobacterium</taxon>
    </lineage>
</organism>
<reference evidence="2" key="2">
    <citation type="submission" date="2021-08" db="EMBL/GenBank/DDBJ databases">
        <authorList>
            <person name="Tani A."/>
            <person name="Ola A."/>
            <person name="Ogura Y."/>
            <person name="Katsura K."/>
            <person name="Hayashi T."/>
        </authorList>
    </citation>
    <scope>NUCLEOTIDE SEQUENCE</scope>
    <source>
        <strain evidence="2">DSM 19015</strain>
    </source>
</reference>
<accession>A0ABQ4S3K5</accession>
<evidence type="ECO:0000313" key="3">
    <source>
        <dbReference type="Proteomes" id="UP001055125"/>
    </source>
</evidence>
<keyword evidence="3" id="KW-1185">Reference proteome</keyword>
<evidence type="ECO:0000256" key="1">
    <source>
        <dbReference type="SAM" id="Phobius"/>
    </source>
</evidence>
<reference evidence="2" key="1">
    <citation type="journal article" date="2021" name="Front. Microbiol.">
        <title>Comprehensive Comparative Genomics and Phenotyping of Methylobacterium Species.</title>
        <authorList>
            <person name="Alessa O."/>
            <person name="Ogura Y."/>
            <person name="Fujitani Y."/>
            <person name="Takami H."/>
            <person name="Hayashi T."/>
            <person name="Sahin N."/>
            <person name="Tani A."/>
        </authorList>
    </citation>
    <scope>NUCLEOTIDE SEQUENCE</scope>
    <source>
        <strain evidence="2">DSM 19015</strain>
    </source>
</reference>
<keyword evidence="1" id="KW-1133">Transmembrane helix</keyword>
<name>A0ABQ4S3K5_9HYPH</name>
<keyword evidence="1" id="KW-0812">Transmembrane</keyword>
<keyword evidence="1" id="KW-0472">Membrane</keyword>
<gene>
    <name evidence="2" type="ORF">OCOJLMKI_4864</name>
</gene>